<sequence>MAASKLRRERRKHQFVLEDQYDFRPTYRLFEDADTDRPPGSIAIISGRAAKTGIINKNRRYYSKEVFEKSVGKAQTKIAEGSMIGELDHPDWDASLKTTTIKFTKLYLEDDQNDPERPFVAFEGIVLDNDHGRQLLSLLEAGVKVGMSTRGSGKRRVGNVAGEEDVTII</sequence>
<gene>
    <name evidence="1" type="ORF">LCGC14_2246040</name>
</gene>
<reference evidence="1" key="1">
    <citation type="journal article" date="2015" name="Nature">
        <title>Complex archaea that bridge the gap between prokaryotes and eukaryotes.</title>
        <authorList>
            <person name="Spang A."/>
            <person name="Saw J.H."/>
            <person name="Jorgensen S.L."/>
            <person name="Zaremba-Niedzwiedzka K."/>
            <person name="Martijn J."/>
            <person name="Lind A.E."/>
            <person name="van Eijk R."/>
            <person name="Schleper C."/>
            <person name="Guy L."/>
            <person name="Ettema T.J."/>
        </authorList>
    </citation>
    <scope>NUCLEOTIDE SEQUENCE</scope>
</reference>
<feature type="non-terminal residue" evidence="1">
    <location>
        <position position="169"/>
    </location>
</feature>
<name>A0A0F9D3Q1_9ZZZZ</name>
<dbReference type="InterPro" id="IPR005082">
    <property type="entry name" value="Peptidase_U9_T4_prohead"/>
</dbReference>
<dbReference type="Pfam" id="PF03420">
    <property type="entry name" value="Peptidase_S77"/>
    <property type="match status" value="1"/>
</dbReference>
<evidence type="ECO:0000313" key="1">
    <source>
        <dbReference type="EMBL" id="KKL56373.1"/>
    </source>
</evidence>
<accession>A0A0F9D3Q1</accession>
<proteinExistence type="predicted"/>
<dbReference type="EMBL" id="LAZR01030517">
    <property type="protein sequence ID" value="KKL56373.1"/>
    <property type="molecule type" value="Genomic_DNA"/>
</dbReference>
<dbReference type="AlphaFoldDB" id="A0A0F9D3Q1"/>
<protein>
    <submittedName>
        <fullName evidence="1">Uncharacterized protein</fullName>
    </submittedName>
</protein>
<organism evidence="1">
    <name type="scientific">marine sediment metagenome</name>
    <dbReference type="NCBI Taxonomy" id="412755"/>
    <lineage>
        <taxon>unclassified sequences</taxon>
        <taxon>metagenomes</taxon>
        <taxon>ecological metagenomes</taxon>
    </lineage>
</organism>
<comment type="caution">
    <text evidence="1">The sequence shown here is derived from an EMBL/GenBank/DDBJ whole genome shotgun (WGS) entry which is preliminary data.</text>
</comment>